<comment type="caution">
    <text evidence="1">The sequence shown here is derived from an EMBL/GenBank/DDBJ whole genome shotgun (WGS) entry which is preliminary data.</text>
</comment>
<evidence type="ECO:0000313" key="1">
    <source>
        <dbReference type="EMBL" id="MFC1407929.1"/>
    </source>
</evidence>
<reference evidence="1 2" key="1">
    <citation type="submission" date="2024-09" db="EMBL/GenBank/DDBJ databases">
        <authorList>
            <person name="Lee S.D."/>
        </authorList>
    </citation>
    <scope>NUCLEOTIDE SEQUENCE [LARGE SCALE GENOMIC DNA]</scope>
    <source>
        <strain evidence="1 2">N1-1</strain>
    </source>
</reference>
<protein>
    <submittedName>
        <fullName evidence="1">DUF742 domain-containing protein</fullName>
    </submittedName>
</protein>
<name>A0ABV6V2I5_9ACTN</name>
<organism evidence="1 2">
    <name type="scientific">Streptacidiphilus alkalitolerans</name>
    <dbReference type="NCBI Taxonomy" id="3342712"/>
    <lineage>
        <taxon>Bacteria</taxon>
        <taxon>Bacillati</taxon>
        <taxon>Actinomycetota</taxon>
        <taxon>Actinomycetes</taxon>
        <taxon>Kitasatosporales</taxon>
        <taxon>Streptomycetaceae</taxon>
        <taxon>Streptacidiphilus</taxon>
    </lineage>
</organism>
<dbReference type="EMBL" id="JBHEZX010000001">
    <property type="protein sequence ID" value="MFC1407929.1"/>
    <property type="molecule type" value="Genomic_DNA"/>
</dbReference>
<accession>A0ABV6V2I5</accession>
<dbReference type="InterPro" id="IPR007995">
    <property type="entry name" value="DUF742"/>
</dbReference>
<dbReference type="Pfam" id="PF05331">
    <property type="entry name" value="DUF742"/>
    <property type="match status" value="1"/>
</dbReference>
<gene>
    <name evidence="1" type="ORF">ACEZDG_01395</name>
</gene>
<dbReference type="PANTHER" id="PTHR36221:SF1">
    <property type="entry name" value="DUF742 DOMAIN-CONTAINING PROTEIN"/>
    <property type="match status" value="1"/>
</dbReference>
<dbReference type="Proteomes" id="UP001592582">
    <property type="component" value="Unassembled WGS sequence"/>
</dbReference>
<keyword evidence="2" id="KW-1185">Reference proteome</keyword>
<evidence type="ECO:0000313" key="2">
    <source>
        <dbReference type="Proteomes" id="UP001592582"/>
    </source>
</evidence>
<proteinExistence type="predicted"/>
<dbReference type="PANTHER" id="PTHR36221">
    <property type="entry name" value="DUF742 DOMAIN-CONTAINING PROTEIN"/>
    <property type="match status" value="1"/>
</dbReference>
<sequence>MQHGSDPHWYDDDAGPMVRLFALTRGRTRGSGELFDLIALISAVAPGDTEASHRADGPFTSAAGLAPEAVAILDLCRPRPLTVAEVAADCDLPVGVVRVLLGDLFDAGLIQVGRPVLPAMLPNERLLREVIHGLQAL</sequence>